<keyword evidence="4" id="KW-0378">Hydrolase</keyword>
<evidence type="ECO:0000256" key="5">
    <source>
        <dbReference type="SAM" id="MobiDB-lite"/>
    </source>
</evidence>
<keyword evidence="3" id="KW-0677">Repeat</keyword>
<dbReference type="GO" id="GO:0015031">
    <property type="term" value="P:protein transport"/>
    <property type="evidence" value="ECO:0007669"/>
    <property type="project" value="UniProtKB-KW"/>
</dbReference>
<feature type="domain" description="GPI inositol-deacylase winged helix" evidence="7">
    <location>
        <begin position="613"/>
        <end position="690"/>
    </location>
</feature>
<dbReference type="InterPro" id="IPR054471">
    <property type="entry name" value="GPIID_WHD"/>
</dbReference>
<dbReference type="GO" id="GO:0005789">
    <property type="term" value="C:endoplasmic reticulum membrane"/>
    <property type="evidence" value="ECO:0007669"/>
    <property type="project" value="UniProtKB-SubCell"/>
</dbReference>
<organism evidence="9 10">
    <name type="scientific">Fonsecaea erecta</name>
    <dbReference type="NCBI Taxonomy" id="1367422"/>
    <lineage>
        <taxon>Eukaryota</taxon>
        <taxon>Fungi</taxon>
        <taxon>Dikarya</taxon>
        <taxon>Ascomycota</taxon>
        <taxon>Pezizomycotina</taxon>
        <taxon>Eurotiomycetes</taxon>
        <taxon>Chaetothyriomycetidae</taxon>
        <taxon>Chaetothyriales</taxon>
        <taxon>Herpotrichiellaceae</taxon>
        <taxon>Fonsecaea</taxon>
    </lineage>
</organism>
<sequence length="870" mass="98689">MGKSKQKVENNPRGLTLLYPPAEPKVEFIFVHGLRGGSVKTWCKDEQLDLFWPKEWIATDEDFQHRVRTFSFGYATDWLTSQSSQLTLHDFGRDLLHQLENSPHLRKEQRTPIVLIGHSMGGLVIKKAYLLAHQQRKSIANRIKYVVFLATPHRGSGSAEKLNSLLTLTGWEKAYVEDLRRNSGSLHVINDEFRTVARPDTLRLLSFYETLGSFKSHLIVDQDSAVLGYYGEEVNMLLADHRGICKFDSPQDENYKILRNALLTITESLISEPNQSALQDKAEQMMSIETYLNISHSPQSDLDRLREKQIEQSCAWLEARAEFQAWRDGALGMDAVAEGSLRSRTFQRQSTMPINGRCSIYWLTGKPGAGKSVCAAHVVMHLLSLKQDCSYHFFRAGEKRKTSVSAILLSIAFQMAEIHDNVRKDLVILQEARNTFDEDDEGAVWRKLFVNSILKSHIRQPQYWVIDGVDECATIEKLFLKLHTLESSFDLRIFMTSRRTSKLETLFRKFRPSTHTTVDCIQSDDTQVDMRLYIKSRLDYLPVDDPFERNALIERLLAKANNCFLWLALVSQELEGVYSEESIREVLAEVPLEMGKLYQRSIQSLHASKRQGERNVAKAILIWSACAIRQLKLEELTIALNEYDACKVPNLKAVIEGPCSGLLLLDGKGVIQLVHGTAREYVLGVLESSFEVTRHSAHEQLARACLKCLEKEMVFSRSRSLGVSEHGRTRSRSAFADYASIAFSEHLVASSSQSNQLLKDVCGFLSSRVLAWIEHVATEHPSLYPLTRAAKNLKEFLKRQAKHDPLPGTDFRTVDDWSTDLIRLVAKFGRILRSNPSSIQSNPVGCTQTVAPVPDSPEGSEMARIRRSSF</sequence>
<keyword evidence="4" id="KW-0472">Membrane</keyword>
<evidence type="ECO:0000313" key="10">
    <source>
        <dbReference type="Proteomes" id="UP000078343"/>
    </source>
</evidence>
<dbReference type="SUPFAM" id="SSF53474">
    <property type="entry name" value="alpha/beta-Hydrolases"/>
    <property type="match status" value="1"/>
</dbReference>
<feature type="region of interest" description="Disordered" evidence="5">
    <location>
        <begin position="839"/>
        <end position="870"/>
    </location>
</feature>
<keyword evidence="10" id="KW-1185">Reference proteome</keyword>
<dbReference type="GeneID" id="30006258"/>
<dbReference type="InterPro" id="IPR056884">
    <property type="entry name" value="NPHP3-like_N"/>
</dbReference>
<gene>
    <name evidence="9" type="ORF">AYL99_02088</name>
</gene>
<dbReference type="Gene3D" id="3.40.50.300">
    <property type="entry name" value="P-loop containing nucleotide triphosphate hydrolases"/>
    <property type="match status" value="1"/>
</dbReference>
<dbReference type="InterPro" id="IPR027417">
    <property type="entry name" value="P-loop_NTPase"/>
</dbReference>
<evidence type="ECO:0000259" key="7">
    <source>
        <dbReference type="Pfam" id="PF22939"/>
    </source>
</evidence>
<dbReference type="PANTHER" id="PTHR10039:SF16">
    <property type="entry name" value="GPI INOSITOL-DEACYLASE"/>
    <property type="match status" value="1"/>
</dbReference>
<dbReference type="AlphaFoldDB" id="A0A178ZTV2"/>
<evidence type="ECO:0000259" key="8">
    <source>
        <dbReference type="Pfam" id="PF24883"/>
    </source>
</evidence>
<dbReference type="RefSeq" id="XP_018696228.1">
    <property type="nucleotide sequence ID" value="XM_018833604.1"/>
</dbReference>
<comment type="function">
    <text evidence="1 4">Involved in inositol deacylation of GPI-anchored proteins which plays important roles in the quality control and ER-associated degradation of GPI-anchored proteins.</text>
</comment>
<dbReference type="InterPro" id="IPR029058">
    <property type="entry name" value="AB_hydrolase_fold"/>
</dbReference>
<reference evidence="9 10" key="1">
    <citation type="submission" date="2016-04" db="EMBL/GenBank/DDBJ databases">
        <title>Draft genome of Fonsecaea erecta CBS 125763.</title>
        <authorList>
            <person name="Weiss V.A."/>
            <person name="Vicente V.A."/>
            <person name="Raittz R.T."/>
            <person name="Moreno L.F."/>
            <person name="De Souza E.M."/>
            <person name="Pedrosa F.O."/>
            <person name="Steffens M.B."/>
            <person name="Faoro H."/>
            <person name="Tadra-Sfeir M.Z."/>
            <person name="Najafzadeh M.J."/>
            <person name="Felipe M.S."/>
            <person name="Teixeira M."/>
            <person name="Sun J."/>
            <person name="Xi L."/>
            <person name="Gomes R."/>
            <person name="De Azevedo C.M."/>
            <person name="Salgado C.G."/>
            <person name="Da Silva M.B."/>
            <person name="Nascimento M.F."/>
            <person name="Queiroz-Telles F."/>
            <person name="Attili D.S."/>
            <person name="Gorbushina A."/>
        </authorList>
    </citation>
    <scope>NUCLEOTIDE SEQUENCE [LARGE SCALE GENOMIC DNA]</scope>
    <source>
        <strain evidence="9 10">CBS 125763</strain>
    </source>
</reference>
<dbReference type="Gene3D" id="3.40.50.1820">
    <property type="entry name" value="alpha/beta hydrolase"/>
    <property type="match status" value="1"/>
</dbReference>
<accession>A0A178ZTV2</accession>
<evidence type="ECO:0000256" key="4">
    <source>
        <dbReference type="RuleBase" id="RU365011"/>
    </source>
</evidence>
<comment type="similarity">
    <text evidence="4">Belongs to the GPI inositol-deacylase family.</text>
</comment>
<keyword evidence="4" id="KW-0653">Protein transport</keyword>
<dbReference type="Pfam" id="PF24883">
    <property type="entry name" value="NPHP3_N"/>
    <property type="match status" value="1"/>
</dbReference>
<dbReference type="EC" id="3.1.-.-" evidence="4"/>
<comment type="caution">
    <text evidence="9">The sequence shown here is derived from an EMBL/GenBank/DDBJ whole genome shotgun (WGS) entry which is preliminary data.</text>
</comment>
<proteinExistence type="inferred from homology"/>
<comment type="subcellular location">
    <subcellularLocation>
        <location evidence="4">Endoplasmic reticulum membrane</location>
    </subcellularLocation>
</comment>
<evidence type="ECO:0000256" key="3">
    <source>
        <dbReference type="ARBA" id="ARBA00022737"/>
    </source>
</evidence>
<dbReference type="Proteomes" id="UP000078343">
    <property type="component" value="Unassembled WGS sequence"/>
</dbReference>
<dbReference type="PANTHER" id="PTHR10039">
    <property type="entry name" value="AMELOGENIN"/>
    <property type="match status" value="1"/>
</dbReference>
<evidence type="ECO:0000256" key="2">
    <source>
        <dbReference type="ARBA" id="ARBA00015856"/>
    </source>
</evidence>
<dbReference type="SUPFAM" id="SSF52540">
    <property type="entry name" value="P-loop containing nucleoside triphosphate hydrolases"/>
    <property type="match status" value="1"/>
</dbReference>
<evidence type="ECO:0000313" key="9">
    <source>
        <dbReference type="EMBL" id="OAP62861.1"/>
    </source>
</evidence>
<feature type="domain" description="GPI inositol-deacylase PGAP1-like alpha/beta" evidence="6">
    <location>
        <begin position="29"/>
        <end position="156"/>
    </location>
</feature>
<protein>
    <recommendedName>
        <fullName evidence="2 4">GPI inositol-deacylase</fullName>
        <ecNumber evidence="4">3.1.-.-</ecNumber>
    </recommendedName>
</protein>
<dbReference type="EMBL" id="LVYI01000002">
    <property type="protein sequence ID" value="OAP62861.1"/>
    <property type="molecule type" value="Genomic_DNA"/>
</dbReference>
<dbReference type="Pfam" id="PF07819">
    <property type="entry name" value="PGAP1"/>
    <property type="match status" value="1"/>
</dbReference>
<dbReference type="GO" id="GO:0016788">
    <property type="term" value="F:hydrolase activity, acting on ester bonds"/>
    <property type="evidence" value="ECO:0007669"/>
    <property type="project" value="InterPro"/>
</dbReference>
<evidence type="ECO:0000256" key="1">
    <source>
        <dbReference type="ARBA" id="ARBA00003496"/>
    </source>
</evidence>
<feature type="domain" description="Nephrocystin 3-like N-terminal" evidence="8">
    <location>
        <begin position="345"/>
        <end position="498"/>
    </location>
</feature>
<keyword evidence="4" id="KW-0813">Transport</keyword>
<name>A0A178ZTV2_9EURO</name>
<dbReference type="InterPro" id="IPR012908">
    <property type="entry name" value="PGAP1-ab_dom-like"/>
</dbReference>
<keyword evidence="4" id="KW-0256">Endoplasmic reticulum</keyword>
<dbReference type="OrthoDB" id="4132932at2759"/>
<dbReference type="Pfam" id="PF22939">
    <property type="entry name" value="WHD_GPIID"/>
    <property type="match status" value="1"/>
</dbReference>
<feature type="compositionally biased region" description="Polar residues" evidence="5">
    <location>
        <begin position="839"/>
        <end position="850"/>
    </location>
</feature>
<evidence type="ECO:0000259" key="6">
    <source>
        <dbReference type="Pfam" id="PF07819"/>
    </source>
</evidence>